<evidence type="ECO:0000313" key="4">
    <source>
        <dbReference type="EMBL" id="ANO53230.1"/>
    </source>
</evidence>
<dbReference type="PANTHER" id="PTHR11845">
    <property type="entry name" value="5'-DEOXYNUCLEOTIDASE HDDC2"/>
    <property type="match status" value="1"/>
</dbReference>
<sequence>MDIAELNGLLDFLRGTEKLKNTIRHCYTSEGRLESVAEHSWRLCMMALLVEEHFPEINFSRLVKICLIHDLGEAISGDIPAPEQVGMPDKSAAERRDLLQLLEPLPGRLQEEITGLWDEYERAETAEARLAKGLDKLETILQHIQGKNPDGFDYRFNLHYGKRYTEDNPLTATLRSMLDVETEQRALDAEARLLK</sequence>
<dbReference type="GO" id="GO:0002953">
    <property type="term" value="F:5'-deoxynucleotidase activity"/>
    <property type="evidence" value="ECO:0007669"/>
    <property type="project" value="InterPro"/>
</dbReference>
<dbReference type="Proteomes" id="UP000092695">
    <property type="component" value="Chromosome"/>
</dbReference>
<dbReference type="SUPFAM" id="SSF109604">
    <property type="entry name" value="HD-domain/PDEase-like"/>
    <property type="match status" value="1"/>
</dbReference>
<dbReference type="InterPro" id="IPR039356">
    <property type="entry name" value="YfbR/HDDC2"/>
</dbReference>
<reference evidence="4 5" key="1">
    <citation type="submission" date="2016-06" db="EMBL/GenBank/DDBJ databases">
        <title>Complete genome sequence of a deep-branching marine Gamma Proteobacterium Woeseia oceani type strain XK5.</title>
        <authorList>
            <person name="Mu D."/>
            <person name="Du Z."/>
        </authorList>
    </citation>
    <scope>NUCLEOTIDE SEQUENCE [LARGE SCALE GENOMIC DNA]</scope>
    <source>
        <strain evidence="4 5">XK5</strain>
    </source>
</reference>
<evidence type="ECO:0000259" key="3">
    <source>
        <dbReference type="Pfam" id="PF13023"/>
    </source>
</evidence>
<protein>
    <submittedName>
        <fullName evidence="4">Phosphohydrolase</fullName>
    </submittedName>
</protein>
<feature type="domain" description="HD" evidence="3">
    <location>
        <begin position="17"/>
        <end position="166"/>
    </location>
</feature>
<keyword evidence="5" id="KW-1185">Reference proteome</keyword>
<dbReference type="GO" id="GO:0046872">
    <property type="term" value="F:metal ion binding"/>
    <property type="evidence" value="ECO:0007669"/>
    <property type="project" value="UniProtKB-KW"/>
</dbReference>
<evidence type="ECO:0000256" key="1">
    <source>
        <dbReference type="ARBA" id="ARBA00022723"/>
    </source>
</evidence>
<gene>
    <name evidence="4" type="ORF">BA177_13210</name>
</gene>
<evidence type="ECO:0000256" key="2">
    <source>
        <dbReference type="ARBA" id="ARBA00022801"/>
    </source>
</evidence>
<organism evidence="4 5">
    <name type="scientific">Woeseia oceani</name>
    <dbReference type="NCBI Taxonomy" id="1548547"/>
    <lineage>
        <taxon>Bacteria</taxon>
        <taxon>Pseudomonadati</taxon>
        <taxon>Pseudomonadota</taxon>
        <taxon>Gammaproteobacteria</taxon>
        <taxon>Woeseiales</taxon>
        <taxon>Woeseiaceae</taxon>
        <taxon>Woeseia</taxon>
    </lineage>
</organism>
<dbReference type="OrthoDB" id="9796032at2"/>
<dbReference type="Gene3D" id="1.10.3210.10">
    <property type="entry name" value="Hypothetical protein af1432"/>
    <property type="match status" value="1"/>
</dbReference>
<keyword evidence="2 4" id="KW-0378">Hydrolase</keyword>
<evidence type="ECO:0000313" key="5">
    <source>
        <dbReference type="Proteomes" id="UP000092695"/>
    </source>
</evidence>
<dbReference type="STRING" id="1548547.BA177_13210"/>
<dbReference type="EMBL" id="CP016268">
    <property type="protein sequence ID" value="ANO53230.1"/>
    <property type="molecule type" value="Genomic_DNA"/>
</dbReference>
<dbReference type="RefSeq" id="WP_068619355.1">
    <property type="nucleotide sequence ID" value="NZ_CP016268.1"/>
</dbReference>
<dbReference type="AlphaFoldDB" id="A0A193LKX8"/>
<name>A0A193LKX8_9GAMM</name>
<dbReference type="GO" id="GO:0005737">
    <property type="term" value="C:cytoplasm"/>
    <property type="evidence" value="ECO:0007669"/>
    <property type="project" value="TreeGrafter"/>
</dbReference>
<dbReference type="Pfam" id="PF13023">
    <property type="entry name" value="HD_3"/>
    <property type="match status" value="1"/>
</dbReference>
<dbReference type="InterPro" id="IPR006674">
    <property type="entry name" value="HD_domain"/>
</dbReference>
<accession>A0A193LKX8</accession>
<proteinExistence type="predicted"/>
<keyword evidence="1" id="KW-0479">Metal-binding</keyword>
<dbReference type="PANTHER" id="PTHR11845:SF13">
    <property type="entry name" value="5'-DEOXYNUCLEOTIDASE HDDC2"/>
    <property type="match status" value="1"/>
</dbReference>
<dbReference type="KEGG" id="woc:BA177_13210"/>